<dbReference type="AlphaFoldDB" id="E6Q7K8"/>
<dbReference type="InterPro" id="IPR051459">
    <property type="entry name" value="Cytochrome_c-type_DH"/>
</dbReference>
<evidence type="ECO:0000256" key="1">
    <source>
        <dbReference type="ARBA" id="ARBA00022617"/>
    </source>
</evidence>
<reference evidence="5" key="1">
    <citation type="submission" date="2009-10" db="EMBL/GenBank/DDBJ databases">
        <title>Diversity of trophic interactions inside an arsenic-rich microbial ecosystem.</title>
        <authorList>
            <person name="Bertin P.N."/>
            <person name="Heinrich-Salmeron A."/>
            <person name="Pelletier E."/>
            <person name="Goulhen-Chollet F."/>
            <person name="Arsene-Ploetze F."/>
            <person name="Gallien S."/>
            <person name="Calteau A."/>
            <person name="Vallenet D."/>
            <person name="Casiot C."/>
            <person name="Chane-Woon-Ming B."/>
            <person name="Giloteaux L."/>
            <person name="Barakat M."/>
            <person name="Bonnefoy V."/>
            <person name="Bruneel O."/>
            <person name="Chandler M."/>
            <person name="Cleiss J."/>
            <person name="Duran R."/>
            <person name="Elbaz-Poulichet F."/>
            <person name="Fonknechten N."/>
            <person name="Lauga B."/>
            <person name="Mornico D."/>
            <person name="Ortet P."/>
            <person name="Schaeffer C."/>
            <person name="Siguier P."/>
            <person name="Alexander Thil Smith A."/>
            <person name="Van Dorsselaer A."/>
            <person name="Weissenbach J."/>
            <person name="Medigue C."/>
            <person name="Le Paslier D."/>
        </authorList>
    </citation>
    <scope>NUCLEOTIDE SEQUENCE</scope>
</reference>
<dbReference type="InterPro" id="IPR036909">
    <property type="entry name" value="Cyt_c-like_dom_sf"/>
</dbReference>
<dbReference type="GO" id="GO:0020037">
    <property type="term" value="F:heme binding"/>
    <property type="evidence" value="ECO:0007669"/>
    <property type="project" value="InterPro"/>
</dbReference>
<dbReference type="GO" id="GO:0009055">
    <property type="term" value="F:electron transfer activity"/>
    <property type="evidence" value="ECO:0007669"/>
    <property type="project" value="InterPro"/>
</dbReference>
<dbReference type="PROSITE" id="PS51007">
    <property type="entry name" value="CYTC"/>
    <property type="match status" value="1"/>
</dbReference>
<keyword evidence="3" id="KW-0408">Iron</keyword>
<evidence type="ECO:0000256" key="2">
    <source>
        <dbReference type="ARBA" id="ARBA00022723"/>
    </source>
</evidence>
<dbReference type="PROSITE" id="PS51257">
    <property type="entry name" value="PROKAR_LIPOPROTEIN"/>
    <property type="match status" value="1"/>
</dbReference>
<keyword evidence="2" id="KW-0479">Metal-binding</keyword>
<evidence type="ECO:0000313" key="5">
    <source>
        <dbReference type="EMBL" id="CBI03183.1"/>
    </source>
</evidence>
<evidence type="ECO:0000259" key="4">
    <source>
        <dbReference type="PROSITE" id="PS51007"/>
    </source>
</evidence>
<comment type="caution">
    <text evidence="5">The sequence shown here is derived from an EMBL/GenBank/DDBJ whole genome shotgun (WGS) entry which is preliminary data.</text>
</comment>
<sequence length="272" mass="28860">MRVFYTVASALVALALAGCAGGTYGSGNAGQSLAGTALYNPAHLPAGKMGALVREGYDIITQTHKFAKPYVVSQMECSSCHIAGGTVPRGGYLRIAGHFPQWNGRSHRAIALQDRIAECFLYSMNGKPPAYDSRTMIAVVAYINWISRGQKTFSPIDPAVRIARIKPPAPPNVSRGATIYAAQCSMCHQASGAGIPGQFPALWGATSFNKGAGMAKVAMMAGFVRYNMPLGKAGTLSDQEAYDVAAFVESHKRPAFDKKAAITFSPEPASFF</sequence>
<dbReference type="InterPro" id="IPR009056">
    <property type="entry name" value="Cyt_c-like_dom"/>
</dbReference>
<gene>
    <name evidence="5" type="ORF">CARN4_0074</name>
</gene>
<dbReference type="GO" id="GO:0046872">
    <property type="term" value="F:metal ion binding"/>
    <property type="evidence" value="ECO:0007669"/>
    <property type="project" value="UniProtKB-KW"/>
</dbReference>
<dbReference type="Pfam" id="PF00034">
    <property type="entry name" value="Cytochrom_C"/>
    <property type="match status" value="1"/>
</dbReference>
<evidence type="ECO:0000256" key="3">
    <source>
        <dbReference type="ARBA" id="ARBA00023004"/>
    </source>
</evidence>
<name>E6Q7K8_9ZZZZ</name>
<dbReference type="EMBL" id="CABO01000050">
    <property type="protein sequence ID" value="CBI03183.1"/>
    <property type="molecule type" value="Genomic_DNA"/>
</dbReference>
<proteinExistence type="predicted"/>
<dbReference type="Pfam" id="PF21342">
    <property type="entry name" value="SoxA-TsdA_cyt-c"/>
    <property type="match status" value="1"/>
</dbReference>
<keyword evidence="1" id="KW-0349">Heme</keyword>
<dbReference type="PANTHER" id="PTHR35008:SF9">
    <property type="entry name" value="CYTOCHROME C DOMAIN-CONTAINING PROTEIN"/>
    <property type="match status" value="1"/>
</dbReference>
<dbReference type="SUPFAM" id="SSF46626">
    <property type="entry name" value="Cytochrome c"/>
    <property type="match status" value="2"/>
</dbReference>
<dbReference type="PANTHER" id="PTHR35008">
    <property type="entry name" value="BLL4482 PROTEIN-RELATED"/>
    <property type="match status" value="1"/>
</dbReference>
<accession>E6Q7K8</accession>
<protein>
    <submittedName>
        <fullName evidence="5">Putative Cytochrome c</fullName>
    </submittedName>
</protein>
<dbReference type="Gene3D" id="1.10.760.10">
    <property type="entry name" value="Cytochrome c-like domain"/>
    <property type="match status" value="2"/>
</dbReference>
<feature type="domain" description="Cytochrome c" evidence="4">
    <location>
        <begin position="171"/>
        <end position="252"/>
    </location>
</feature>
<organism evidence="5">
    <name type="scientific">mine drainage metagenome</name>
    <dbReference type="NCBI Taxonomy" id="410659"/>
    <lineage>
        <taxon>unclassified sequences</taxon>
        <taxon>metagenomes</taxon>
        <taxon>ecological metagenomes</taxon>
    </lineage>
</organism>